<organism evidence="1 2">
    <name type="scientific">Tepidiforma flava</name>
    <dbReference type="NCBI Taxonomy" id="3004094"/>
    <lineage>
        <taxon>Bacteria</taxon>
        <taxon>Bacillati</taxon>
        <taxon>Chloroflexota</taxon>
        <taxon>Tepidiformia</taxon>
        <taxon>Tepidiformales</taxon>
        <taxon>Tepidiformaceae</taxon>
        <taxon>Tepidiforma</taxon>
    </lineage>
</organism>
<reference evidence="1 2" key="1">
    <citation type="journal article" date="2023" name="ISME J.">
        <title>Thermophilic Dehalococcoidia with unusual traits shed light on an unexpected past.</title>
        <authorList>
            <person name="Palmer M."/>
            <person name="Covington J.K."/>
            <person name="Zhou E.M."/>
            <person name="Thomas S.C."/>
            <person name="Habib N."/>
            <person name="Seymour C.O."/>
            <person name="Lai D."/>
            <person name="Johnston J."/>
            <person name="Hashimi A."/>
            <person name="Jiao J.Y."/>
            <person name="Muok A.R."/>
            <person name="Liu L."/>
            <person name="Xian W.D."/>
            <person name="Zhi X.Y."/>
            <person name="Li M.M."/>
            <person name="Silva L.P."/>
            <person name="Bowen B.P."/>
            <person name="Louie K."/>
            <person name="Briegel A."/>
            <person name="Pett-Ridge J."/>
            <person name="Weber P.K."/>
            <person name="Tocheva E.I."/>
            <person name="Woyke T."/>
            <person name="Northen T.R."/>
            <person name="Mayali X."/>
            <person name="Li W.J."/>
            <person name="Hedlund B.P."/>
        </authorList>
    </citation>
    <scope>NUCLEOTIDE SEQUENCE [LARGE SCALE GENOMIC DNA]</scope>
    <source>
        <strain evidence="1 2">YIM 72310</strain>
    </source>
</reference>
<evidence type="ECO:0000313" key="2">
    <source>
        <dbReference type="Proteomes" id="UP001212803"/>
    </source>
</evidence>
<dbReference type="EMBL" id="CP115149">
    <property type="protein sequence ID" value="WBL36138.1"/>
    <property type="molecule type" value="Genomic_DNA"/>
</dbReference>
<evidence type="ECO:0000313" key="1">
    <source>
        <dbReference type="EMBL" id="WBL36138.1"/>
    </source>
</evidence>
<protein>
    <submittedName>
        <fullName evidence="1">Uncharacterized protein</fullName>
    </submittedName>
</protein>
<gene>
    <name evidence="1" type="ORF">O0235_00495</name>
</gene>
<proteinExistence type="predicted"/>
<dbReference type="RefSeq" id="WP_270056663.1">
    <property type="nucleotide sequence ID" value="NZ_CP115149.1"/>
</dbReference>
<keyword evidence="2" id="KW-1185">Reference proteome</keyword>
<accession>A0ABY7M923</accession>
<dbReference type="Proteomes" id="UP001212803">
    <property type="component" value="Chromosome"/>
</dbReference>
<sequence length="45" mass="4780">MSDGRANVPLTPGGDPQDEASRMLAVLSQAAQVEVVDSRALSRKR</sequence>
<name>A0ABY7M923_9CHLR</name>